<dbReference type="EMBL" id="QFYP01000001">
    <property type="protein sequence ID" value="RAK60529.1"/>
    <property type="molecule type" value="Genomic_DNA"/>
</dbReference>
<evidence type="ECO:0000313" key="3">
    <source>
        <dbReference type="Proteomes" id="UP000249842"/>
    </source>
</evidence>
<dbReference type="Gene3D" id="3.30.110.170">
    <property type="entry name" value="Protein of unknown function (DUF541), domain 1"/>
    <property type="match status" value="1"/>
</dbReference>
<dbReference type="Pfam" id="PF04402">
    <property type="entry name" value="SIMPL"/>
    <property type="match status" value="1"/>
</dbReference>
<dbReference type="GO" id="GO:0006974">
    <property type="term" value="P:DNA damage response"/>
    <property type="evidence" value="ECO:0007669"/>
    <property type="project" value="TreeGrafter"/>
</dbReference>
<reference evidence="3" key="1">
    <citation type="submission" date="2018-05" db="EMBL/GenBank/DDBJ databases">
        <authorList>
            <person name="Li X."/>
        </authorList>
    </citation>
    <scope>NUCLEOTIDE SEQUENCE [LARGE SCALE GENOMIC DNA]</scope>
    <source>
        <strain evidence="3">HKS-05</strain>
    </source>
</reference>
<evidence type="ECO:0000313" key="2">
    <source>
        <dbReference type="EMBL" id="RAK60529.1"/>
    </source>
</evidence>
<dbReference type="PANTHER" id="PTHR34387">
    <property type="entry name" value="SLR1258 PROTEIN"/>
    <property type="match status" value="1"/>
</dbReference>
<feature type="chain" id="PRO_5016364716" description="SIMPL domain-containing protein" evidence="1">
    <location>
        <begin position="27"/>
        <end position="243"/>
    </location>
</feature>
<protein>
    <recommendedName>
        <fullName evidence="4">SIMPL domain-containing protein</fullName>
    </recommendedName>
</protein>
<name>A0A328B0U8_9CAUL</name>
<gene>
    <name evidence="2" type="ORF">DJ021_12300</name>
</gene>
<comment type="caution">
    <text evidence="2">The sequence shown here is derived from an EMBL/GenBank/DDBJ whole genome shotgun (WGS) entry which is preliminary data.</text>
</comment>
<evidence type="ECO:0000256" key="1">
    <source>
        <dbReference type="SAM" id="SignalP"/>
    </source>
</evidence>
<dbReference type="Gene3D" id="3.30.70.2970">
    <property type="entry name" value="Protein of unknown function (DUF541), domain 2"/>
    <property type="match status" value="1"/>
</dbReference>
<dbReference type="AlphaFoldDB" id="A0A328B0U8"/>
<proteinExistence type="predicted"/>
<organism evidence="2 3">
    <name type="scientific">Phenylobacterium hankyongense</name>
    <dbReference type="NCBI Taxonomy" id="1813876"/>
    <lineage>
        <taxon>Bacteria</taxon>
        <taxon>Pseudomonadati</taxon>
        <taxon>Pseudomonadota</taxon>
        <taxon>Alphaproteobacteria</taxon>
        <taxon>Caulobacterales</taxon>
        <taxon>Caulobacteraceae</taxon>
        <taxon>Phenylobacterium</taxon>
    </lineage>
</organism>
<sequence length="243" mass="25151">MKTLIRAAALSALLAAAAATAALAQAAPPAADSMFRTTTLNLAAYGETRIAPDMATITLGVMTEAKTAAEAMQANASRMTTVTAALRKAGIAARDIQTSGLNLNPQYVYEQNQPPRLTGYQASNQVTVSVHDLARLGAAVDATVNAGANQVNGISFGLDDPTAAENAARQAAVRALSAKADLYAHATGYKVSRLVSLSEGGGYSMPPPMPMAAFAKRDMAETPVSPGELKVRIDVTGLYELAR</sequence>
<feature type="signal peptide" evidence="1">
    <location>
        <begin position="1"/>
        <end position="26"/>
    </location>
</feature>
<accession>A0A328B0U8</accession>
<keyword evidence="1" id="KW-0732">Signal</keyword>
<dbReference type="InterPro" id="IPR007497">
    <property type="entry name" value="SIMPL/DUF541"/>
</dbReference>
<keyword evidence="3" id="KW-1185">Reference proteome</keyword>
<dbReference type="OrthoDB" id="9813144at2"/>
<dbReference type="Proteomes" id="UP000249842">
    <property type="component" value="Unassembled WGS sequence"/>
</dbReference>
<dbReference type="InterPro" id="IPR052022">
    <property type="entry name" value="26kDa_periplasmic_antigen"/>
</dbReference>
<dbReference type="RefSeq" id="WP_111457822.1">
    <property type="nucleotide sequence ID" value="NZ_QFYP01000001.1"/>
</dbReference>
<evidence type="ECO:0008006" key="4">
    <source>
        <dbReference type="Google" id="ProtNLM"/>
    </source>
</evidence>
<dbReference type="PANTHER" id="PTHR34387:SF1">
    <property type="entry name" value="PERIPLASMIC IMMUNOGENIC PROTEIN"/>
    <property type="match status" value="1"/>
</dbReference>